<dbReference type="Pfam" id="PF00497">
    <property type="entry name" value="SBP_bac_3"/>
    <property type="match status" value="1"/>
</dbReference>
<dbReference type="AlphaFoldDB" id="A0A3R8P239"/>
<proteinExistence type="predicted"/>
<dbReference type="InterPro" id="IPR006311">
    <property type="entry name" value="TAT_signal"/>
</dbReference>
<gene>
    <name evidence="4" type="primary">ehuB</name>
    <name evidence="4" type="ORF">EIL87_18695</name>
</gene>
<dbReference type="PANTHER" id="PTHR35936:SF17">
    <property type="entry name" value="ARGININE-BINDING EXTRACELLULAR PROTEIN ARTP"/>
    <property type="match status" value="1"/>
</dbReference>
<dbReference type="SMART" id="SM00062">
    <property type="entry name" value="PBPb"/>
    <property type="match status" value="1"/>
</dbReference>
<protein>
    <submittedName>
        <fullName evidence="4">Ectoine/hydroxyectoine ABC transporter substrate-binding protein EhuB</fullName>
    </submittedName>
</protein>
<reference evidence="4 5" key="1">
    <citation type="submission" date="2018-11" db="EMBL/GenBank/DDBJ databases">
        <title>Saccharopolyspora rhizosphaerae sp. nov., an actinomycete isolated from rhizosphere soil in Thailand.</title>
        <authorList>
            <person name="Intra B."/>
            <person name="Euanorasetr J."/>
            <person name="Take A."/>
            <person name="Inahashi Y."/>
            <person name="Mori M."/>
            <person name="Panbangred W."/>
            <person name="Matsumoto A."/>
        </authorList>
    </citation>
    <scope>NUCLEOTIDE SEQUENCE [LARGE SCALE GENOMIC DNA]</scope>
    <source>
        <strain evidence="4 5">H219</strain>
    </source>
</reference>
<feature type="signal peptide" evidence="2">
    <location>
        <begin position="1"/>
        <end position="29"/>
    </location>
</feature>
<dbReference type="GO" id="GO:0033294">
    <property type="term" value="F:ectoine binding"/>
    <property type="evidence" value="ECO:0007669"/>
    <property type="project" value="InterPro"/>
</dbReference>
<dbReference type="RefSeq" id="WP_125091849.1">
    <property type="nucleotide sequence ID" value="NZ_RSAA01000017.1"/>
</dbReference>
<evidence type="ECO:0000256" key="1">
    <source>
        <dbReference type="ARBA" id="ARBA00022729"/>
    </source>
</evidence>
<evidence type="ECO:0000259" key="3">
    <source>
        <dbReference type="SMART" id="SM00062"/>
    </source>
</evidence>
<organism evidence="4 5">
    <name type="scientific">Saccharopolyspora rhizosphaerae</name>
    <dbReference type="NCBI Taxonomy" id="2492662"/>
    <lineage>
        <taxon>Bacteria</taxon>
        <taxon>Bacillati</taxon>
        <taxon>Actinomycetota</taxon>
        <taxon>Actinomycetes</taxon>
        <taxon>Pseudonocardiales</taxon>
        <taxon>Pseudonocardiaceae</taxon>
        <taxon>Saccharopolyspora</taxon>
    </lineage>
</organism>
<dbReference type="PROSITE" id="PS51257">
    <property type="entry name" value="PROKAR_LIPOPROTEIN"/>
    <property type="match status" value="1"/>
</dbReference>
<keyword evidence="5" id="KW-1185">Reference proteome</keyword>
<dbReference type="InterPro" id="IPR014337">
    <property type="entry name" value="Ectoine_EhuB"/>
</dbReference>
<feature type="chain" id="PRO_5038777217" evidence="2">
    <location>
        <begin position="30"/>
        <end position="294"/>
    </location>
</feature>
<dbReference type="GO" id="GO:0051470">
    <property type="term" value="P:ectoine transmembrane transport"/>
    <property type="evidence" value="ECO:0007669"/>
    <property type="project" value="InterPro"/>
</dbReference>
<sequence length="294" mass="30476">MARTEMSRRQLLRAGGAAALALPAAGLLAGCSFTEPGTGQPTGSPVDRLKQQGYARIAIANEPPYTQINPDGSVTGAEPDVVAAVLKRMGVPRIEGVVTPYESMIPGLNAGRWDIIAAGLFMKQSRCSQVRYSEPQIVSTESFAVPVGNPKNLTTVGAVKADPALKIAVLPGGFEDGALKTAGVPAAQVVNVPDGRSGIEAVLAGRADAFFLPTLSLNALKTEGIEITGAITDVQQTGSGAGFRQADADLVAAYDEQLKALKATPEFDQILAKWGFSGEAARSVTREQLCSVAG</sequence>
<comment type="caution">
    <text evidence="4">The sequence shown here is derived from an EMBL/GenBank/DDBJ whole genome shotgun (WGS) entry which is preliminary data.</text>
</comment>
<dbReference type="NCBIfam" id="TIGR02995">
    <property type="entry name" value="ectoine_ehuB"/>
    <property type="match status" value="1"/>
</dbReference>
<keyword evidence="1 2" id="KW-0732">Signal</keyword>
<dbReference type="OrthoDB" id="9768183at2"/>
<dbReference type="InterPro" id="IPR001638">
    <property type="entry name" value="Solute-binding_3/MltF_N"/>
</dbReference>
<feature type="domain" description="Solute-binding protein family 3/N-terminal" evidence="3">
    <location>
        <begin position="54"/>
        <end position="278"/>
    </location>
</feature>
<dbReference type="EMBL" id="RSAA01000017">
    <property type="protein sequence ID" value="RRO14765.1"/>
    <property type="molecule type" value="Genomic_DNA"/>
</dbReference>
<dbReference type="PROSITE" id="PS51318">
    <property type="entry name" value="TAT"/>
    <property type="match status" value="1"/>
</dbReference>
<dbReference type="SUPFAM" id="SSF53850">
    <property type="entry name" value="Periplasmic binding protein-like II"/>
    <property type="match status" value="1"/>
</dbReference>
<evidence type="ECO:0000313" key="5">
    <source>
        <dbReference type="Proteomes" id="UP000274515"/>
    </source>
</evidence>
<dbReference type="Gene3D" id="3.40.190.10">
    <property type="entry name" value="Periplasmic binding protein-like II"/>
    <property type="match status" value="2"/>
</dbReference>
<evidence type="ECO:0000313" key="4">
    <source>
        <dbReference type="EMBL" id="RRO14765.1"/>
    </source>
</evidence>
<dbReference type="PANTHER" id="PTHR35936">
    <property type="entry name" value="MEMBRANE-BOUND LYTIC MUREIN TRANSGLYCOSYLASE F"/>
    <property type="match status" value="1"/>
</dbReference>
<dbReference type="Proteomes" id="UP000274515">
    <property type="component" value="Unassembled WGS sequence"/>
</dbReference>
<name>A0A3R8P239_9PSEU</name>
<accession>A0A3R8P239</accession>
<evidence type="ECO:0000256" key="2">
    <source>
        <dbReference type="SAM" id="SignalP"/>
    </source>
</evidence>